<evidence type="ECO:0000313" key="2">
    <source>
        <dbReference type="Proteomes" id="UP001155241"/>
    </source>
</evidence>
<dbReference type="RefSeq" id="WP_252855674.1">
    <property type="nucleotide sequence ID" value="NZ_JAMXLR010000092.1"/>
</dbReference>
<accession>A0A9X2JKW8</accession>
<protein>
    <submittedName>
        <fullName evidence="1">Uncharacterized protein</fullName>
    </submittedName>
</protein>
<dbReference type="AlphaFoldDB" id="A0A9X2JKW8"/>
<keyword evidence="2" id="KW-1185">Reference proteome</keyword>
<dbReference type="Proteomes" id="UP001155241">
    <property type="component" value="Unassembled WGS sequence"/>
</dbReference>
<sequence length="129" mass="14052">MSDDPLEQQQELAESSLALLFETYDQAIERGMKSPVVILVDCEDEIGGQIARAWLGDDAVDDAIANNPNDETTVYARAEGWRECKREVPNTFEYLTPVFAEGPPEDGFLVVSVTAGGASALTVPMDARE</sequence>
<evidence type="ECO:0000313" key="1">
    <source>
        <dbReference type="EMBL" id="MCO6047564.1"/>
    </source>
</evidence>
<name>A0A9X2JKW8_9BACT</name>
<gene>
    <name evidence="1" type="ORF">NG895_26975</name>
</gene>
<proteinExistence type="predicted"/>
<dbReference type="EMBL" id="JAMXLR010000092">
    <property type="protein sequence ID" value="MCO6047564.1"/>
    <property type="molecule type" value="Genomic_DNA"/>
</dbReference>
<comment type="caution">
    <text evidence="1">The sequence shown here is derived from an EMBL/GenBank/DDBJ whole genome shotgun (WGS) entry which is preliminary data.</text>
</comment>
<organism evidence="1 2">
    <name type="scientific">Aeoliella straminimaris</name>
    <dbReference type="NCBI Taxonomy" id="2954799"/>
    <lineage>
        <taxon>Bacteria</taxon>
        <taxon>Pseudomonadati</taxon>
        <taxon>Planctomycetota</taxon>
        <taxon>Planctomycetia</taxon>
        <taxon>Pirellulales</taxon>
        <taxon>Lacipirellulaceae</taxon>
        <taxon>Aeoliella</taxon>
    </lineage>
</organism>
<reference evidence="1" key="1">
    <citation type="submission" date="2022-06" db="EMBL/GenBank/DDBJ databases">
        <title>Aeoliella straminimaris, a novel planctomycete from sediments.</title>
        <authorList>
            <person name="Vitorino I.R."/>
            <person name="Lage O.M."/>
        </authorList>
    </citation>
    <scope>NUCLEOTIDE SEQUENCE</scope>
    <source>
        <strain evidence="1">ICT_H6.2</strain>
    </source>
</reference>